<keyword evidence="5" id="KW-1185">Reference proteome</keyword>
<dbReference type="InterPro" id="IPR011251">
    <property type="entry name" value="Luciferase-like_dom"/>
</dbReference>
<evidence type="ECO:0000313" key="4">
    <source>
        <dbReference type="EMBL" id="OLV17848.1"/>
    </source>
</evidence>
<dbReference type="InterPro" id="IPR050766">
    <property type="entry name" value="Bact_Lucif_Oxidored"/>
</dbReference>
<evidence type="ECO:0000256" key="1">
    <source>
        <dbReference type="ARBA" id="ARBA00023002"/>
    </source>
</evidence>
<evidence type="ECO:0000259" key="3">
    <source>
        <dbReference type="Pfam" id="PF00296"/>
    </source>
</evidence>
<dbReference type="NCBIfam" id="TIGR03858">
    <property type="entry name" value="LLM_2I7G"/>
    <property type="match status" value="1"/>
</dbReference>
<keyword evidence="1" id="KW-0560">Oxidoreductase</keyword>
<gene>
    <name evidence="4" type="ORF">BOO71_0007603</name>
</gene>
<sequence>MQIGIDSFAAAGLNPDTGQALGADLRLAQLLEEIEQADRSGIDVFGIGEHHRQEYLDSAPTLILAAAAARTTRIRLTSAVTVLSADDPVRVFQQFATLDLLSQGRAEMVVGRGSSVEAYPLFGYDLADYDALFAEKLDLLLLLREQPHVHWSGRHRSPLSGQGVYPRPLQVRLPIWLGVGGTPASFVRAGRLGLPLMVAIIGGDFRRFRPLVDLYRQAGEQAGHRPDQLQVGIHAFGFVGETSEQAISAYYPGYVQMMATVGRERGWSPPSRAQFEAMCGPAGPYLIGDAETVAEKVLYVNEVLGGVSRLTFQMTNLLMPHPDMLRAIDLLGTRVAPLVRARMGGHPASAVSVLG</sequence>
<dbReference type="STRING" id="249408.BOO71_0007603"/>
<dbReference type="GO" id="GO:0004497">
    <property type="term" value="F:monooxygenase activity"/>
    <property type="evidence" value="ECO:0007669"/>
    <property type="project" value="UniProtKB-KW"/>
</dbReference>
<dbReference type="PANTHER" id="PTHR30137">
    <property type="entry name" value="LUCIFERASE-LIKE MONOOXYGENASE"/>
    <property type="match status" value="1"/>
</dbReference>
<keyword evidence="2" id="KW-0503">Monooxygenase</keyword>
<dbReference type="RefSeq" id="WP_075833020.1">
    <property type="nucleotide sequence ID" value="NZ_MSTI01000084.1"/>
</dbReference>
<dbReference type="GO" id="GO:0016705">
    <property type="term" value="F:oxidoreductase activity, acting on paired donors, with incorporation or reduction of molecular oxygen"/>
    <property type="evidence" value="ECO:0007669"/>
    <property type="project" value="InterPro"/>
</dbReference>
<protein>
    <submittedName>
        <fullName evidence="4">Oxidoreductase protein</fullName>
    </submittedName>
</protein>
<accession>A0A1U7NY54</accession>
<feature type="domain" description="Luciferase-like" evidence="3">
    <location>
        <begin position="12"/>
        <end position="301"/>
    </location>
</feature>
<dbReference type="PANTHER" id="PTHR30137:SF8">
    <property type="entry name" value="BLR5498 PROTEIN"/>
    <property type="match status" value="1"/>
</dbReference>
<dbReference type="Gene3D" id="3.20.20.30">
    <property type="entry name" value="Luciferase-like domain"/>
    <property type="match status" value="1"/>
</dbReference>
<proteinExistence type="predicted"/>
<organism evidence="4 5">
    <name type="scientific">Deinococcus marmoris</name>
    <dbReference type="NCBI Taxonomy" id="249408"/>
    <lineage>
        <taxon>Bacteria</taxon>
        <taxon>Thermotogati</taxon>
        <taxon>Deinococcota</taxon>
        <taxon>Deinococci</taxon>
        <taxon>Deinococcales</taxon>
        <taxon>Deinococcaceae</taxon>
        <taxon>Deinococcus</taxon>
    </lineage>
</organism>
<dbReference type="Pfam" id="PF00296">
    <property type="entry name" value="Bac_luciferase"/>
    <property type="match status" value="1"/>
</dbReference>
<dbReference type="OrthoDB" id="9776438at2"/>
<dbReference type="AlphaFoldDB" id="A0A1U7NY54"/>
<dbReference type="GO" id="GO:0005829">
    <property type="term" value="C:cytosol"/>
    <property type="evidence" value="ECO:0007669"/>
    <property type="project" value="TreeGrafter"/>
</dbReference>
<name>A0A1U7NY54_9DEIO</name>
<reference evidence="4 5" key="1">
    <citation type="submission" date="2017-01" db="EMBL/GenBank/DDBJ databases">
        <title>Genome Analysis of Deinococcus marmoris KOPRI26562.</title>
        <authorList>
            <person name="Kim J.H."/>
            <person name="Oh H.-M."/>
        </authorList>
    </citation>
    <scope>NUCLEOTIDE SEQUENCE [LARGE SCALE GENOMIC DNA]</scope>
    <source>
        <strain evidence="4 5">KOPRI26562</strain>
    </source>
</reference>
<comment type="caution">
    <text evidence="4">The sequence shown here is derived from an EMBL/GenBank/DDBJ whole genome shotgun (WGS) entry which is preliminary data.</text>
</comment>
<dbReference type="CDD" id="cd00347">
    <property type="entry name" value="Flavin_utilizing_monoxygenases"/>
    <property type="match status" value="1"/>
</dbReference>
<dbReference type="InterPro" id="IPR022290">
    <property type="entry name" value="LLM_Atu2307-like"/>
</dbReference>
<dbReference type="InterPro" id="IPR036661">
    <property type="entry name" value="Luciferase-like_sf"/>
</dbReference>
<evidence type="ECO:0000313" key="5">
    <source>
        <dbReference type="Proteomes" id="UP000186607"/>
    </source>
</evidence>
<evidence type="ECO:0000256" key="2">
    <source>
        <dbReference type="ARBA" id="ARBA00023033"/>
    </source>
</evidence>
<dbReference type="EMBL" id="MSTI01000084">
    <property type="protein sequence ID" value="OLV17848.1"/>
    <property type="molecule type" value="Genomic_DNA"/>
</dbReference>
<dbReference type="Proteomes" id="UP000186607">
    <property type="component" value="Unassembled WGS sequence"/>
</dbReference>
<dbReference type="SUPFAM" id="SSF51679">
    <property type="entry name" value="Bacterial luciferase-like"/>
    <property type="match status" value="1"/>
</dbReference>